<dbReference type="Proteomes" id="UP000054538">
    <property type="component" value="Unassembled WGS sequence"/>
</dbReference>
<evidence type="ECO:0000313" key="2">
    <source>
        <dbReference type="EMBL" id="KIK90738.1"/>
    </source>
</evidence>
<gene>
    <name evidence="2" type="ORF">PAXRUDRAFT_151271</name>
</gene>
<sequence>MFCCCNGLIGCSPISPMMAISIWCLEFYHQLCCCQSSFGIQEFAKCMYSLPLIFVSFI</sequence>
<accession>A0A0D0DIC6</accession>
<dbReference type="InParanoid" id="A0A0D0DIC6"/>
<dbReference type="EMBL" id="KN825478">
    <property type="protein sequence ID" value="KIK90738.1"/>
    <property type="molecule type" value="Genomic_DNA"/>
</dbReference>
<dbReference type="AlphaFoldDB" id="A0A0D0DIC6"/>
<dbReference type="OrthoDB" id="2685521at2759"/>
<keyword evidence="1" id="KW-0732">Signal</keyword>
<feature type="chain" id="PRO_5002225786" evidence="1">
    <location>
        <begin position="20"/>
        <end position="58"/>
    </location>
</feature>
<evidence type="ECO:0000313" key="3">
    <source>
        <dbReference type="Proteomes" id="UP000054538"/>
    </source>
</evidence>
<reference evidence="3" key="2">
    <citation type="submission" date="2015-01" db="EMBL/GenBank/DDBJ databases">
        <title>Evolutionary Origins and Diversification of the Mycorrhizal Mutualists.</title>
        <authorList>
            <consortium name="DOE Joint Genome Institute"/>
            <consortium name="Mycorrhizal Genomics Consortium"/>
            <person name="Kohler A."/>
            <person name="Kuo A."/>
            <person name="Nagy L.G."/>
            <person name="Floudas D."/>
            <person name="Copeland A."/>
            <person name="Barry K.W."/>
            <person name="Cichocki N."/>
            <person name="Veneault-Fourrey C."/>
            <person name="LaButti K."/>
            <person name="Lindquist E.A."/>
            <person name="Lipzen A."/>
            <person name="Lundell T."/>
            <person name="Morin E."/>
            <person name="Murat C."/>
            <person name="Riley R."/>
            <person name="Ohm R."/>
            <person name="Sun H."/>
            <person name="Tunlid A."/>
            <person name="Henrissat B."/>
            <person name="Grigoriev I.V."/>
            <person name="Hibbett D.S."/>
            <person name="Martin F."/>
        </authorList>
    </citation>
    <scope>NUCLEOTIDE SEQUENCE [LARGE SCALE GENOMIC DNA]</scope>
    <source>
        <strain evidence="3">Ve08.2h10</strain>
    </source>
</reference>
<dbReference type="HOGENOM" id="CLU_2979791_0_0_1"/>
<protein>
    <submittedName>
        <fullName evidence="2">Uncharacterized protein</fullName>
    </submittedName>
</protein>
<keyword evidence="3" id="KW-1185">Reference proteome</keyword>
<name>A0A0D0DIC6_9AGAM</name>
<evidence type="ECO:0000256" key="1">
    <source>
        <dbReference type="SAM" id="SignalP"/>
    </source>
</evidence>
<proteinExistence type="predicted"/>
<organism evidence="2 3">
    <name type="scientific">Paxillus rubicundulus Ve08.2h10</name>
    <dbReference type="NCBI Taxonomy" id="930991"/>
    <lineage>
        <taxon>Eukaryota</taxon>
        <taxon>Fungi</taxon>
        <taxon>Dikarya</taxon>
        <taxon>Basidiomycota</taxon>
        <taxon>Agaricomycotina</taxon>
        <taxon>Agaricomycetes</taxon>
        <taxon>Agaricomycetidae</taxon>
        <taxon>Boletales</taxon>
        <taxon>Paxilineae</taxon>
        <taxon>Paxillaceae</taxon>
        <taxon>Paxillus</taxon>
    </lineage>
</organism>
<feature type="signal peptide" evidence="1">
    <location>
        <begin position="1"/>
        <end position="19"/>
    </location>
</feature>
<reference evidence="2 3" key="1">
    <citation type="submission" date="2014-04" db="EMBL/GenBank/DDBJ databases">
        <authorList>
            <consortium name="DOE Joint Genome Institute"/>
            <person name="Kuo A."/>
            <person name="Kohler A."/>
            <person name="Jargeat P."/>
            <person name="Nagy L.G."/>
            <person name="Floudas D."/>
            <person name="Copeland A."/>
            <person name="Barry K.W."/>
            <person name="Cichocki N."/>
            <person name="Veneault-Fourrey C."/>
            <person name="LaButti K."/>
            <person name="Lindquist E.A."/>
            <person name="Lipzen A."/>
            <person name="Lundell T."/>
            <person name="Morin E."/>
            <person name="Murat C."/>
            <person name="Sun H."/>
            <person name="Tunlid A."/>
            <person name="Henrissat B."/>
            <person name="Grigoriev I.V."/>
            <person name="Hibbett D.S."/>
            <person name="Martin F."/>
            <person name="Nordberg H.P."/>
            <person name="Cantor M.N."/>
            <person name="Hua S.X."/>
        </authorList>
    </citation>
    <scope>NUCLEOTIDE SEQUENCE [LARGE SCALE GENOMIC DNA]</scope>
    <source>
        <strain evidence="2 3">Ve08.2h10</strain>
    </source>
</reference>